<dbReference type="SUPFAM" id="SSF55073">
    <property type="entry name" value="Nucleotide cyclase"/>
    <property type="match status" value="1"/>
</dbReference>
<dbReference type="InterPro" id="IPR000014">
    <property type="entry name" value="PAS"/>
</dbReference>
<dbReference type="Gene3D" id="3.30.450.20">
    <property type="entry name" value="PAS domain"/>
    <property type="match status" value="1"/>
</dbReference>
<evidence type="ECO:0000313" key="4">
    <source>
        <dbReference type="EMBL" id="TVU85966.1"/>
    </source>
</evidence>
<dbReference type="Proteomes" id="UP000317938">
    <property type="component" value="Unassembled WGS sequence"/>
</dbReference>
<dbReference type="PANTHER" id="PTHR45138">
    <property type="entry name" value="REGULATORY COMPONENTS OF SENSORY TRANSDUCTION SYSTEM"/>
    <property type="match status" value="1"/>
</dbReference>
<dbReference type="EMBL" id="VNFF01000002">
    <property type="protein sequence ID" value="TVU85966.1"/>
    <property type="molecule type" value="Genomic_DNA"/>
</dbReference>
<proteinExistence type="predicted"/>
<sequence length="429" mass="49740">MYMDYIFYQQSIINFIAQYAGNSKSQLTAMVDDTRSILRVDAYRLFENILLNYQQLGVIEYSKVDCLLKSVAVNLKTSSESEYFLVSQLATWWQEWHFALSMRVKTSQNNAVIVQNSDYSTQDNKPLTRQHDLSEYVNLFTQVPIPLCNVCMLTENIICINQRFVDVFGYTIEDIPTLNDWWLNAYPDPHYLMWVRQTWQQALSFALENDTDIEPQVYCVTCKDGSHIMMEISGRYFRHEFLAIFKDVTQHLAAEDTLRDMAFLDSLTQIANRRCFDEKLANELELMNKKIKPLSMILIDIDYFKQYNDNYGHIKGDECLYQIAQCIAVATMNHEKDFVARFGGEEFVVLLPEADPKKALHSALQIQQAVNQLAIKHEYTDIGYITLSMGIKTLHNPQTGDYIYFADAADKALYQAKRQGRNCIVVSED</sequence>
<gene>
    <name evidence="4" type="ORF">FQP85_02520</name>
</gene>
<dbReference type="SMART" id="SM00267">
    <property type="entry name" value="GGDEF"/>
    <property type="match status" value="1"/>
</dbReference>
<dbReference type="InterPro" id="IPR000160">
    <property type="entry name" value="GGDEF_dom"/>
</dbReference>
<dbReference type="PROSITE" id="PS50887">
    <property type="entry name" value="GGDEF"/>
    <property type="match status" value="1"/>
</dbReference>
<dbReference type="PANTHER" id="PTHR45138:SF9">
    <property type="entry name" value="DIGUANYLATE CYCLASE DGCM-RELATED"/>
    <property type="match status" value="1"/>
</dbReference>
<evidence type="ECO:0000256" key="1">
    <source>
        <dbReference type="ARBA" id="ARBA00012528"/>
    </source>
</evidence>
<reference evidence="4 5" key="1">
    <citation type="submission" date="2019-07" db="EMBL/GenBank/DDBJ databases">
        <title>Diversity of Bacteria from Kongsfjorden, Arctic.</title>
        <authorList>
            <person name="Yu Y."/>
        </authorList>
    </citation>
    <scope>NUCLEOTIDE SEQUENCE [LARGE SCALE GENOMIC DNA]</scope>
    <source>
        <strain evidence="4 5">SM1927</strain>
    </source>
</reference>
<dbReference type="InterPro" id="IPR029787">
    <property type="entry name" value="Nucleotide_cyclase"/>
</dbReference>
<dbReference type="InterPro" id="IPR035965">
    <property type="entry name" value="PAS-like_dom_sf"/>
</dbReference>
<dbReference type="Pfam" id="PF00990">
    <property type="entry name" value="GGDEF"/>
    <property type="match status" value="1"/>
</dbReference>
<comment type="caution">
    <text evidence="4">The sequence shown here is derived from an EMBL/GenBank/DDBJ whole genome shotgun (WGS) entry which is preliminary data.</text>
</comment>
<dbReference type="CDD" id="cd01949">
    <property type="entry name" value="GGDEF"/>
    <property type="match status" value="1"/>
</dbReference>
<protein>
    <recommendedName>
        <fullName evidence="1">diguanylate cyclase</fullName>
        <ecNumber evidence="1">2.7.7.65</ecNumber>
    </recommendedName>
</protein>
<accession>A0ABY3FI66</accession>
<name>A0ABY3FI66_9GAMM</name>
<feature type="domain" description="GGDEF" evidence="3">
    <location>
        <begin position="292"/>
        <end position="429"/>
    </location>
</feature>
<dbReference type="InterPro" id="IPR013655">
    <property type="entry name" value="PAS_fold_3"/>
</dbReference>
<dbReference type="SUPFAM" id="SSF55785">
    <property type="entry name" value="PYP-like sensor domain (PAS domain)"/>
    <property type="match status" value="1"/>
</dbReference>
<comment type="catalytic activity">
    <reaction evidence="2">
        <text>2 GTP = 3',3'-c-di-GMP + 2 diphosphate</text>
        <dbReference type="Rhea" id="RHEA:24898"/>
        <dbReference type="ChEBI" id="CHEBI:33019"/>
        <dbReference type="ChEBI" id="CHEBI:37565"/>
        <dbReference type="ChEBI" id="CHEBI:58805"/>
        <dbReference type="EC" id="2.7.7.65"/>
    </reaction>
</comment>
<dbReference type="InterPro" id="IPR050469">
    <property type="entry name" value="Diguanylate_Cyclase"/>
</dbReference>
<evidence type="ECO:0000313" key="5">
    <source>
        <dbReference type="Proteomes" id="UP000317938"/>
    </source>
</evidence>
<organism evidence="4 5">
    <name type="scientific">Pseudoalteromonas neustonica</name>
    <dbReference type="NCBI Taxonomy" id="1840331"/>
    <lineage>
        <taxon>Bacteria</taxon>
        <taxon>Pseudomonadati</taxon>
        <taxon>Pseudomonadota</taxon>
        <taxon>Gammaproteobacteria</taxon>
        <taxon>Alteromonadales</taxon>
        <taxon>Pseudoalteromonadaceae</taxon>
        <taxon>Pseudoalteromonas</taxon>
    </lineage>
</organism>
<dbReference type="Gene3D" id="3.30.70.270">
    <property type="match status" value="1"/>
</dbReference>
<dbReference type="Pfam" id="PF08447">
    <property type="entry name" value="PAS_3"/>
    <property type="match status" value="1"/>
</dbReference>
<evidence type="ECO:0000259" key="3">
    <source>
        <dbReference type="PROSITE" id="PS50887"/>
    </source>
</evidence>
<evidence type="ECO:0000256" key="2">
    <source>
        <dbReference type="ARBA" id="ARBA00034247"/>
    </source>
</evidence>
<dbReference type="NCBIfam" id="TIGR00254">
    <property type="entry name" value="GGDEF"/>
    <property type="match status" value="1"/>
</dbReference>
<keyword evidence="5" id="KW-1185">Reference proteome</keyword>
<dbReference type="EC" id="2.7.7.65" evidence="1"/>
<dbReference type="InterPro" id="IPR043128">
    <property type="entry name" value="Rev_trsase/Diguanyl_cyclase"/>
</dbReference>
<dbReference type="NCBIfam" id="TIGR00229">
    <property type="entry name" value="sensory_box"/>
    <property type="match status" value="1"/>
</dbReference>